<comment type="caution">
    <text evidence="3">The sequence shown here is derived from an EMBL/GenBank/DDBJ whole genome shotgun (WGS) entry which is preliminary data.</text>
</comment>
<dbReference type="PANTHER" id="PTHR43364:SF4">
    <property type="entry name" value="NAD(P)-LINKED OXIDOREDUCTASE SUPERFAMILY PROTEIN"/>
    <property type="match status" value="1"/>
</dbReference>
<dbReference type="Pfam" id="PF00248">
    <property type="entry name" value="Aldo_ket_red"/>
    <property type="match status" value="1"/>
</dbReference>
<feature type="domain" description="NADP-dependent oxidoreductase" evidence="2">
    <location>
        <begin position="7"/>
        <end position="200"/>
    </location>
</feature>
<organism evidence="3 4">
    <name type="scientific">Paenibacillus agricola</name>
    <dbReference type="NCBI Taxonomy" id="2716264"/>
    <lineage>
        <taxon>Bacteria</taxon>
        <taxon>Bacillati</taxon>
        <taxon>Bacillota</taxon>
        <taxon>Bacilli</taxon>
        <taxon>Bacillales</taxon>
        <taxon>Paenibacillaceae</taxon>
        <taxon>Paenibacillus</taxon>
    </lineage>
</organism>
<evidence type="ECO:0000313" key="4">
    <source>
        <dbReference type="Proteomes" id="UP001165962"/>
    </source>
</evidence>
<dbReference type="Proteomes" id="UP001165962">
    <property type="component" value="Unassembled WGS sequence"/>
</dbReference>
<keyword evidence="1" id="KW-0560">Oxidoreductase</keyword>
<sequence>MSNQQKLGLGGHSFIEALGNDPEASFEEQCQIVAACLDNGIHVIDTTFYQERVALGRVLQELGRRDEAHIIAWNFFQHAGQTDILVSSTRYEAHHIDIMLEELSTNRIDTLVIHRHDNKERLLQEFELVRQWLASGKIKRVALGMVKGDDLLQLDASAPISCVLAPYNAFTREAEAIFIDAKARGYEVIALSPFVRGWKLDEIGEDKAKVADILLRWAVGSELVDLVIVSMRKSEWVATNLATVQRGALSDEEALQVEGWVERLGGK</sequence>
<name>A0ABX0JDP2_9BACL</name>
<protein>
    <submittedName>
        <fullName evidence="3">Aldo/keto reductase</fullName>
    </submittedName>
</protein>
<reference evidence="3" key="1">
    <citation type="submission" date="2020-03" db="EMBL/GenBank/DDBJ databases">
        <title>Draft sequencing of Paenibacilllus sp. S3N08.</title>
        <authorList>
            <person name="Kim D.-U."/>
        </authorList>
    </citation>
    <scope>NUCLEOTIDE SEQUENCE</scope>
    <source>
        <strain evidence="3">S3N08</strain>
    </source>
</reference>
<keyword evidence="4" id="KW-1185">Reference proteome</keyword>
<dbReference type="RefSeq" id="WP_166153285.1">
    <property type="nucleotide sequence ID" value="NZ_JAAOIW010000010.1"/>
</dbReference>
<gene>
    <name evidence="3" type="ORF">G9U52_24510</name>
</gene>
<dbReference type="EMBL" id="JAAOIW010000010">
    <property type="protein sequence ID" value="NHN32982.1"/>
    <property type="molecule type" value="Genomic_DNA"/>
</dbReference>
<dbReference type="Gene3D" id="3.20.20.100">
    <property type="entry name" value="NADP-dependent oxidoreductase domain"/>
    <property type="match status" value="1"/>
</dbReference>
<evidence type="ECO:0000256" key="1">
    <source>
        <dbReference type="ARBA" id="ARBA00023002"/>
    </source>
</evidence>
<dbReference type="InterPro" id="IPR050523">
    <property type="entry name" value="AKR_Detox_Biosynth"/>
</dbReference>
<dbReference type="PANTHER" id="PTHR43364">
    <property type="entry name" value="NADH-SPECIFIC METHYLGLYOXAL REDUCTASE-RELATED"/>
    <property type="match status" value="1"/>
</dbReference>
<dbReference type="InterPro" id="IPR036812">
    <property type="entry name" value="NAD(P)_OxRdtase_dom_sf"/>
</dbReference>
<dbReference type="SUPFAM" id="SSF51430">
    <property type="entry name" value="NAD(P)-linked oxidoreductase"/>
    <property type="match status" value="1"/>
</dbReference>
<evidence type="ECO:0000313" key="3">
    <source>
        <dbReference type="EMBL" id="NHN32982.1"/>
    </source>
</evidence>
<accession>A0ABX0JDP2</accession>
<evidence type="ECO:0000259" key="2">
    <source>
        <dbReference type="Pfam" id="PF00248"/>
    </source>
</evidence>
<proteinExistence type="predicted"/>
<dbReference type="InterPro" id="IPR023210">
    <property type="entry name" value="NADP_OxRdtase_dom"/>
</dbReference>